<protein>
    <submittedName>
        <fullName evidence="1">Uncharacterized protein</fullName>
    </submittedName>
</protein>
<keyword evidence="2" id="KW-1185">Reference proteome</keyword>
<proteinExistence type="predicted"/>
<name>A0ABD6F3Z7_9BILA</name>
<evidence type="ECO:0000313" key="2">
    <source>
        <dbReference type="Proteomes" id="UP001608902"/>
    </source>
</evidence>
<dbReference type="EMBL" id="JBGFUD010015340">
    <property type="protein sequence ID" value="MFH4984120.1"/>
    <property type="molecule type" value="Genomic_DNA"/>
</dbReference>
<reference evidence="1 2" key="1">
    <citation type="submission" date="2024-08" db="EMBL/GenBank/DDBJ databases">
        <title>Gnathostoma spinigerum genome.</title>
        <authorList>
            <person name="Gonzalez-Bertolin B."/>
            <person name="Monzon S."/>
            <person name="Zaballos A."/>
            <person name="Jimenez P."/>
            <person name="Dekumyoy P."/>
            <person name="Varona S."/>
            <person name="Cuesta I."/>
            <person name="Sumanam S."/>
            <person name="Adisakwattana P."/>
            <person name="Gasser R.B."/>
            <person name="Hernandez-Gonzalez A."/>
            <person name="Young N.D."/>
            <person name="Perteguer M.J."/>
        </authorList>
    </citation>
    <scope>NUCLEOTIDE SEQUENCE [LARGE SCALE GENOMIC DNA]</scope>
    <source>
        <strain evidence="1">AL3</strain>
        <tissue evidence="1">Liver</tissue>
    </source>
</reference>
<sequence length="108" mass="12392">MELDSLKTSIFQDSKLYFRSFANVDIIEVWAKLCYSVAQQARISKNLTTSGKTVKTVMESQDTEISSLHGTVTKIRIFQTKTPKKEVKNNYRKPKKVGNFSNNMHDKT</sequence>
<dbReference type="Proteomes" id="UP001608902">
    <property type="component" value="Unassembled WGS sequence"/>
</dbReference>
<organism evidence="1 2">
    <name type="scientific">Gnathostoma spinigerum</name>
    <dbReference type="NCBI Taxonomy" id="75299"/>
    <lineage>
        <taxon>Eukaryota</taxon>
        <taxon>Metazoa</taxon>
        <taxon>Ecdysozoa</taxon>
        <taxon>Nematoda</taxon>
        <taxon>Chromadorea</taxon>
        <taxon>Rhabditida</taxon>
        <taxon>Spirurina</taxon>
        <taxon>Gnathostomatomorpha</taxon>
        <taxon>Gnathostomatoidea</taxon>
        <taxon>Gnathostomatidae</taxon>
        <taxon>Gnathostoma</taxon>
    </lineage>
</organism>
<comment type="caution">
    <text evidence="1">The sequence shown here is derived from an EMBL/GenBank/DDBJ whole genome shotgun (WGS) entry which is preliminary data.</text>
</comment>
<evidence type="ECO:0000313" key="1">
    <source>
        <dbReference type="EMBL" id="MFH4984120.1"/>
    </source>
</evidence>
<gene>
    <name evidence="1" type="ORF">AB6A40_010829</name>
</gene>
<dbReference type="AlphaFoldDB" id="A0ABD6F3Z7"/>
<accession>A0ABD6F3Z7</accession>